<evidence type="ECO:0000313" key="1">
    <source>
        <dbReference type="EMBL" id="JAH55458.1"/>
    </source>
</evidence>
<reference evidence="1" key="1">
    <citation type="submission" date="2014-11" db="EMBL/GenBank/DDBJ databases">
        <authorList>
            <person name="Amaro Gonzalez C."/>
        </authorList>
    </citation>
    <scope>NUCLEOTIDE SEQUENCE</scope>
</reference>
<name>A0A0E9TRU7_ANGAN</name>
<dbReference type="EMBL" id="GBXM01053119">
    <property type="protein sequence ID" value="JAH55458.1"/>
    <property type="molecule type" value="Transcribed_RNA"/>
</dbReference>
<protein>
    <submittedName>
        <fullName evidence="1">Uncharacterized protein</fullName>
    </submittedName>
</protein>
<proteinExistence type="predicted"/>
<sequence length="36" mass="4233">MQMLLLNAKYYKLPQPHPPTYLKAICLTLSHQVCFK</sequence>
<organism evidence="1">
    <name type="scientific">Anguilla anguilla</name>
    <name type="common">European freshwater eel</name>
    <name type="synonym">Muraena anguilla</name>
    <dbReference type="NCBI Taxonomy" id="7936"/>
    <lineage>
        <taxon>Eukaryota</taxon>
        <taxon>Metazoa</taxon>
        <taxon>Chordata</taxon>
        <taxon>Craniata</taxon>
        <taxon>Vertebrata</taxon>
        <taxon>Euteleostomi</taxon>
        <taxon>Actinopterygii</taxon>
        <taxon>Neopterygii</taxon>
        <taxon>Teleostei</taxon>
        <taxon>Anguilliformes</taxon>
        <taxon>Anguillidae</taxon>
        <taxon>Anguilla</taxon>
    </lineage>
</organism>
<dbReference type="AlphaFoldDB" id="A0A0E9TRU7"/>
<accession>A0A0E9TRU7</accession>
<reference evidence="1" key="2">
    <citation type="journal article" date="2015" name="Fish Shellfish Immunol.">
        <title>Early steps in the European eel (Anguilla anguilla)-Vibrio vulnificus interaction in the gills: Role of the RtxA13 toxin.</title>
        <authorList>
            <person name="Callol A."/>
            <person name="Pajuelo D."/>
            <person name="Ebbesson L."/>
            <person name="Teles M."/>
            <person name="MacKenzie S."/>
            <person name="Amaro C."/>
        </authorList>
    </citation>
    <scope>NUCLEOTIDE SEQUENCE</scope>
</reference>